<protein>
    <submittedName>
        <fullName evidence="4">GNAT family N-acetyltransferase</fullName>
    </submittedName>
</protein>
<dbReference type="InterPro" id="IPR016181">
    <property type="entry name" value="Acyl_CoA_acyltransferase"/>
</dbReference>
<keyword evidence="1" id="KW-0808">Transferase</keyword>
<keyword evidence="5" id="KW-1185">Reference proteome</keyword>
<evidence type="ECO:0000313" key="4">
    <source>
        <dbReference type="EMBL" id="MBR7887596.1"/>
    </source>
</evidence>
<evidence type="ECO:0000256" key="2">
    <source>
        <dbReference type="ARBA" id="ARBA00023315"/>
    </source>
</evidence>
<dbReference type="InterPro" id="IPR050832">
    <property type="entry name" value="Bact_Acetyltransf"/>
</dbReference>
<dbReference type="PROSITE" id="PS51186">
    <property type="entry name" value="GNAT"/>
    <property type="match status" value="1"/>
</dbReference>
<dbReference type="PANTHER" id="PTHR43877:SF2">
    <property type="entry name" value="AMINOALKYLPHOSPHONATE N-ACETYLTRANSFERASE-RELATED"/>
    <property type="match status" value="1"/>
</dbReference>
<gene>
    <name evidence="4" type="ORF">J9B83_01490</name>
</gene>
<proteinExistence type="predicted"/>
<comment type="caution">
    <text evidence="4">The sequence shown here is derived from an EMBL/GenBank/DDBJ whole genome shotgun (WGS) entry which is preliminary data.</text>
</comment>
<dbReference type="Pfam" id="PF13302">
    <property type="entry name" value="Acetyltransf_3"/>
    <property type="match status" value="1"/>
</dbReference>
<dbReference type="CDD" id="cd04301">
    <property type="entry name" value="NAT_SF"/>
    <property type="match status" value="1"/>
</dbReference>
<dbReference type="PANTHER" id="PTHR43877">
    <property type="entry name" value="AMINOALKYLPHOSPHONATE N-ACETYLTRANSFERASE-RELATED-RELATED"/>
    <property type="match status" value="1"/>
</dbReference>
<sequence length="152" mass="16762">METSVGLRLATISDAECLLAWRNDSATRSASHHQDEIRLVDHLAWLKASLARSDDRRIWIAEVAGVAVGTCRADKVEGAWELSWTVAPEARGKGIAHQMLSELVKQFDQQPLVAQVKVDNLASMKVAERAGFVLKRDSGQDDAILLYVHQSS</sequence>
<dbReference type="EMBL" id="JAGSSV010000001">
    <property type="protein sequence ID" value="MBR7887596.1"/>
    <property type="molecule type" value="Genomic_DNA"/>
</dbReference>
<evidence type="ECO:0000256" key="1">
    <source>
        <dbReference type="ARBA" id="ARBA00022679"/>
    </source>
</evidence>
<organism evidence="4 5">
    <name type="scientific">Marinomonas vulgaris</name>
    <dbReference type="NCBI Taxonomy" id="2823372"/>
    <lineage>
        <taxon>Bacteria</taxon>
        <taxon>Pseudomonadati</taxon>
        <taxon>Pseudomonadota</taxon>
        <taxon>Gammaproteobacteria</taxon>
        <taxon>Oceanospirillales</taxon>
        <taxon>Oceanospirillaceae</taxon>
        <taxon>Marinomonas</taxon>
    </lineage>
</organism>
<dbReference type="SUPFAM" id="SSF55729">
    <property type="entry name" value="Acyl-CoA N-acyltransferases (Nat)"/>
    <property type="match status" value="1"/>
</dbReference>
<reference evidence="5" key="2">
    <citation type="submission" date="2023-07" db="EMBL/GenBank/DDBJ databases">
        <title>Marinomonas vulgaris A79, complete genome.</title>
        <authorList>
            <person name="Ying J.-J."/>
        </authorList>
    </citation>
    <scope>NUCLEOTIDE SEQUENCE [LARGE SCALE GENOMIC DNA]</scope>
    <source>
        <strain evidence="5">A79</strain>
    </source>
</reference>
<reference evidence="4 5" key="1">
    <citation type="submission" date="2021-04" db="EMBL/GenBank/DDBJ databases">
        <authorList>
            <person name="Sun C."/>
        </authorList>
    </citation>
    <scope>NUCLEOTIDE SEQUENCE [LARGE SCALE GENOMIC DNA]</scope>
    <source>
        <strain evidence="4 5">A79</strain>
    </source>
</reference>
<name>A0ABS5H7A9_9GAMM</name>
<feature type="domain" description="N-acetyltransferase" evidence="3">
    <location>
        <begin position="5"/>
        <end position="151"/>
    </location>
</feature>
<dbReference type="RefSeq" id="WP_211534943.1">
    <property type="nucleotide sequence ID" value="NZ_JAGSSV010000001.1"/>
</dbReference>
<evidence type="ECO:0000259" key="3">
    <source>
        <dbReference type="PROSITE" id="PS51186"/>
    </source>
</evidence>
<accession>A0ABS5H7A9</accession>
<dbReference type="Gene3D" id="3.40.630.30">
    <property type="match status" value="1"/>
</dbReference>
<evidence type="ECO:0000313" key="5">
    <source>
        <dbReference type="Proteomes" id="UP000679722"/>
    </source>
</evidence>
<keyword evidence="2" id="KW-0012">Acyltransferase</keyword>
<dbReference type="InterPro" id="IPR000182">
    <property type="entry name" value="GNAT_dom"/>
</dbReference>
<dbReference type="Proteomes" id="UP000679722">
    <property type="component" value="Unassembled WGS sequence"/>
</dbReference>